<dbReference type="EMBL" id="JAGPXF010000001">
    <property type="protein sequence ID" value="KAH7262720.1"/>
    <property type="molecule type" value="Genomic_DNA"/>
</dbReference>
<organism evidence="2 3">
    <name type="scientific">Fusarium tricinctum</name>
    <dbReference type="NCBI Taxonomy" id="61284"/>
    <lineage>
        <taxon>Eukaryota</taxon>
        <taxon>Fungi</taxon>
        <taxon>Dikarya</taxon>
        <taxon>Ascomycota</taxon>
        <taxon>Pezizomycotina</taxon>
        <taxon>Sordariomycetes</taxon>
        <taxon>Hypocreomycetidae</taxon>
        <taxon>Hypocreales</taxon>
        <taxon>Nectriaceae</taxon>
        <taxon>Fusarium</taxon>
        <taxon>Fusarium tricinctum species complex</taxon>
    </lineage>
</organism>
<gene>
    <name evidence="2" type="ORF">BKA59DRAFT_448941</name>
</gene>
<name>A0A8K0S9M6_9HYPO</name>
<protein>
    <submittedName>
        <fullName evidence="2">Uncharacterized protein</fullName>
    </submittedName>
</protein>
<proteinExistence type="predicted"/>
<evidence type="ECO:0000313" key="3">
    <source>
        <dbReference type="Proteomes" id="UP000813427"/>
    </source>
</evidence>
<dbReference type="Proteomes" id="UP000813427">
    <property type="component" value="Unassembled WGS sequence"/>
</dbReference>
<evidence type="ECO:0000313" key="2">
    <source>
        <dbReference type="EMBL" id="KAH7262720.1"/>
    </source>
</evidence>
<accession>A0A8K0S9M6</accession>
<feature type="region of interest" description="Disordered" evidence="1">
    <location>
        <begin position="230"/>
        <end position="267"/>
    </location>
</feature>
<feature type="compositionally biased region" description="Polar residues" evidence="1">
    <location>
        <begin position="241"/>
        <end position="265"/>
    </location>
</feature>
<comment type="caution">
    <text evidence="2">The sequence shown here is derived from an EMBL/GenBank/DDBJ whole genome shotgun (WGS) entry which is preliminary data.</text>
</comment>
<sequence length="293" mass="33035">MDQPTPTQMIKHHWPAEVISRFPRAIALIAAQFEPNIDGIADERRQAWTRTKISQVVTQYKRLRTGPAPDTCKSYTYKFLTENADTWIPKSYSITDHPFTPQMRGFKTASFPKWLVISALWPESRVTASLALRMSVWWGVTFPPTGLFYLPASHCSVEGYERLFEGGQMEKVQRKNDLFITCTQQKPELEVEPGTTTVEKANDSSSSKLAPQNETTGHLSMASDLIPAASEPINKDPASLNEPNSSNSAVDAETMNLSENRNSLELPTVVYYEQRVKDLEKKLEKAKSDQQHA</sequence>
<keyword evidence="3" id="KW-1185">Reference proteome</keyword>
<evidence type="ECO:0000256" key="1">
    <source>
        <dbReference type="SAM" id="MobiDB-lite"/>
    </source>
</evidence>
<feature type="compositionally biased region" description="Polar residues" evidence="1">
    <location>
        <begin position="194"/>
        <end position="216"/>
    </location>
</feature>
<dbReference type="AlphaFoldDB" id="A0A8K0S9M6"/>
<reference evidence="2" key="1">
    <citation type="journal article" date="2021" name="Nat. Commun.">
        <title>Genetic determinants of endophytism in the Arabidopsis root mycobiome.</title>
        <authorList>
            <person name="Mesny F."/>
            <person name="Miyauchi S."/>
            <person name="Thiergart T."/>
            <person name="Pickel B."/>
            <person name="Atanasova L."/>
            <person name="Karlsson M."/>
            <person name="Huettel B."/>
            <person name="Barry K.W."/>
            <person name="Haridas S."/>
            <person name="Chen C."/>
            <person name="Bauer D."/>
            <person name="Andreopoulos W."/>
            <person name="Pangilinan J."/>
            <person name="LaButti K."/>
            <person name="Riley R."/>
            <person name="Lipzen A."/>
            <person name="Clum A."/>
            <person name="Drula E."/>
            <person name="Henrissat B."/>
            <person name="Kohler A."/>
            <person name="Grigoriev I.V."/>
            <person name="Martin F.M."/>
            <person name="Hacquard S."/>
        </authorList>
    </citation>
    <scope>NUCLEOTIDE SEQUENCE</scope>
    <source>
        <strain evidence="2">MPI-SDFR-AT-0068</strain>
    </source>
</reference>
<feature type="region of interest" description="Disordered" evidence="1">
    <location>
        <begin position="189"/>
        <end position="216"/>
    </location>
</feature>
<dbReference type="OrthoDB" id="10352202at2759"/>